<name>A0AA38U394_9ASTR</name>
<evidence type="ECO:0000256" key="4">
    <source>
        <dbReference type="ARBA" id="ARBA00006958"/>
    </source>
</evidence>
<comment type="cofactor">
    <cofactor evidence="1">
        <name>a divalent metal cation</name>
        <dbReference type="ChEBI" id="CHEBI:60240"/>
    </cofactor>
</comment>
<feature type="transmembrane region" description="Helical" evidence="10">
    <location>
        <begin position="288"/>
        <end position="311"/>
    </location>
</feature>
<reference evidence="14" key="1">
    <citation type="submission" date="2023-03" db="EMBL/GenBank/DDBJ databases">
        <title>Chromosome-scale reference genome and RAD-based genetic map of yellow starthistle (Centaurea solstitialis) reveal putative structural variation and QTLs associated with invader traits.</title>
        <authorList>
            <person name="Reatini B."/>
            <person name="Cang F.A."/>
            <person name="Jiang Q."/>
            <person name="Mckibben M.T.W."/>
            <person name="Barker M.S."/>
            <person name="Rieseberg L.H."/>
            <person name="Dlugosch K.M."/>
        </authorList>
    </citation>
    <scope>NUCLEOTIDE SEQUENCE</scope>
    <source>
        <strain evidence="14">CAN-66</strain>
        <tissue evidence="14">Leaf</tissue>
    </source>
</reference>
<dbReference type="InterPro" id="IPR027806">
    <property type="entry name" value="HARBI1_dom"/>
</dbReference>
<keyword evidence="10" id="KW-1133">Transmembrane helix</keyword>
<keyword evidence="9" id="KW-0539">Nucleus</keyword>
<evidence type="ECO:0000259" key="12">
    <source>
        <dbReference type="Pfam" id="PF13359"/>
    </source>
</evidence>
<keyword evidence="6" id="KW-0540">Nuclease</keyword>
<protein>
    <submittedName>
        <fullName evidence="14">Uncharacterized protein</fullName>
    </submittedName>
</protein>
<dbReference type="InterPro" id="IPR045249">
    <property type="entry name" value="HARBI1-like"/>
</dbReference>
<dbReference type="InterPro" id="IPR000620">
    <property type="entry name" value="EamA_dom"/>
</dbReference>
<evidence type="ECO:0000256" key="7">
    <source>
        <dbReference type="ARBA" id="ARBA00022723"/>
    </source>
</evidence>
<evidence type="ECO:0000259" key="11">
    <source>
        <dbReference type="Pfam" id="PF00892"/>
    </source>
</evidence>
<evidence type="ECO:0000256" key="9">
    <source>
        <dbReference type="ARBA" id="ARBA00023242"/>
    </source>
</evidence>
<evidence type="ECO:0000256" key="10">
    <source>
        <dbReference type="SAM" id="Phobius"/>
    </source>
</evidence>
<keyword evidence="10" id="KW-0472">Membrane</keyword>
<evidence type="ECO:0000256" key="6">
    <source>
        <dbReference type="ARBA" id="ARBA00022722"/>
    </source>
</evidence>
<comment type="similarity">
    <text evidence="4">Belongs to the HARBI1 family.</text>
</comment>
<organism evidence="14 15">
    <name type="scientific">Centaurea solstitialis</name>
    <name type="common">yellow star-thistle</name>
    <dbReference type="NCBI Taxonomy" id="347529"/>
    <lineage>
        <taxon>Eukaryota</taxon>
        <taxon>Viridiplantae</taxon>
        <taxon>Streptophyta</taxon>
        <taxon>Embryophyta</taxon>
        <taxon>Tracheophyta</taxon>
        <taxon>Spermatophyta</taxon>
        <taxon>Magnoliopsida</taxon>
        <taxon>eudicotyledons</taxon>
        <taxon>Gunneridae</taxon>
        <taxon>Pentapetalae</taxon>
        <taxon>asterids</taxon>
        <taxon>campanulids</taxon>
        <taxon>Asterales</taxon>
        <taxon>Asteraceae</taxon>
        <taxon>Carduoideae</taxon>
        <taxon>Cardueae</taxon>
        <taxon>Centaureinae</taxon>
        <taxon>Centaurea</taxon>
    </lineage>
</organism>
<feature type="transmembrane region" description="Helical" evidence="10">
    <location>
        <begin position="318"/>
        <end position="339"/>
    </location>
</feature>
<evidence type="ECO:0000256" key="5">
    <source>
        <dbReference type="ARBA" id="ARBA00007635"/>
    </source>
</evidence>
<dbReference type="PANTHER" id="PTHR22930:SF293">
    <property type="entry name" value="PROTEIN ALP1-LIKE"/>
    <property type="match status" value="1"/>
</dbReference>
<feature type="transmembrane region" description="Helical" evidence="10">
    <location>
        <begin position="254"/>
        <end position="276"/>
    </location>
</feature>
<gene>
    <name evidence="14" type="ORF">OSB04_001242</name>
</gene>
<evidence type="ECO:0000256" key="1">
    <source>
        <dbReference type="ARBA" id="ARBA00001968"/>
    </source>
</evidence>
<evidence type="ECO:0000256" key="8">
    <source>
        <dbReference type="ARBA" id="ARBA00022801"/>
    </source>
</evidence>
<feature type="transmembrane region" description="Helical" evidence="10">
    <location>
        <begin position="63"/>
        <end position="82"/>
    </location>
</feature>
<dbReference type="Pfam" id="PF00892">
    <property type="entry name" value="EamA"/>
    <property type="match status" value="1"/>
</dbReference>
<proteinExistence type="inferred from homology"/>
<dbReference type="GO" id="GO:0016787">
    <property type="term" value="F:hydrolase activity"/>
    <property type="evidence" value="ECO:0007669"/>
    <property type="project" value="UniProtKB-KW"/>
</dbReference>
<feature type="domain" description="DDE Tnp4" evidence="12">
    <location>
        <begin position="423"/>
        <end position="583"/>
    </location>
</feature>
<evidence type="ECO:0000256" key="3">
    <source>
        <dbReference type="ARBA" id="ARBA00004141"/>
    </source>
</evidence>
<feature type="transmembrane region" description="Helical" evidence="10">
    <location>
        <begin position="160"/>
        <end position="178"/>
    </location>
</feature>
<dbReference type="GO" id="GO:0005634">
    <property type="term" value="C:nucleus"/>
    <property type="evidence" value="ECO:0007669"/>
    <property type="project" value="UniProtKB-SubCell"/>
</dbReference>
<comment type="similarity">
    <text evidence="5">Belongs to the drug/metabolite transporter (DMT) superfamily. Plant drug/metabolite exporter (P-DME) (TC 2.A.7.4) family.</text>
</comment>
<dbReference type="Proteomes" id="UP001172457">
    <property type="component" value="Chromosome 1"/>
</dbReference>
<keyword evidence="15" id="KW-1185">Reference proteome</keyword>
<evidence type="ECO:0000313" key="15">
    <source>
        <dbReference type="Proteomes" id="UP001172457"/>
    </source>
</evidence>
<comment type="caution">
    <text evidence="14">The sequence shown here is derived from an EMBL/GenBank/DDBJ whole genome shotgun (WGS) entry which is preliminary data.</text>
</comment>
<dbReference type="GO" id="GO:0046872">
    <property type="term" value="F:metal ion binding"/>
    <property type="evidence" value="ECO:0007669"/>
    <property type="project" value="UniProtKB-KW"/>
</dbReference>
<feature type="transmembrane region" description="Helical" evidence="10">
    <location>
        <begin position="190"/>
        <end position="208"/>
    </location>
</feature>
<accession>A0AA38U394</accession>
<feature type="transmembrane region" description="Helical" evidence="10">
    <location>
        <begin position="94"/>
        <end position="114"/>
    </location>
</feature>
<evidence type="ECO:0000259" key="13">
    <source>
        <dbReference type="Pfam" id="PF26138"/>
    </source>
</evidence>
<dbReference type="EMBL" id="JARYMX010000001">
    <property type="protein sequence ID" value="KAJ9565276.1"/>
    <property type="molecule type" value="Genomic_DNA"/>
</dbReference>
<feature type="domain" description="EamA" evidence="11">
    <location>
        <begin position="68"/>
        <end position="205"/>
    </location>
</feature>
<dbReference type="SUPFAM" id="SSF103481">
    <property type="entry name" value="Multidrug resistance efflux transporter EmrE"/>
    <property type="match status" value="1"/>
</dbReference>
<feature type="transmembrane region" description="Helical" evidence="10">
    <location>
        <begin position="220"/>
        <end position="242"/>
    </location>
</feature>
<dbReference type="PANTHER" id="PTHR22930">
    <property type="match status" value="1"/>
</dbReference>
<keyword evidence="10" id="KW-0812">Transmembrane</keyword>
<dbReference type="GO" id="GO:0004518">
    <property type="term" value="F:nuclease activity"/>
    <property type="evidence" value="ECO:0007669"/>
    <property type="project" value="UniProtKB-KW"/>
</dbReference>
<keyword evidence="7" id="KW-0479">Metal-binding</keyword>
<feature type="transmembrane region" description="Helical" evidence="10">
    <location>
        <begin position="126"/>
        <end position="148"/>
    </location>
</feature>
<sequence>MSPDRNISRQLSLPEMRKSLAVVVDASGRRWWLPTPVVDGGGPWRWSSVVVAEAGGRRRWSSAIIAAMVLGEFMIVGGNTLYKLASVKRSLNSYVFTFYVILIGFFFFLPYAFILQRRTTIPPIQFSIVVKIFLLSVLIYLSQIFGYIGLKYSSPTLSSIMSNLSPAFTFIFAFFFRMETINFRRYTTQAKVIGTIVSIAGALIATLYNGPTLLVPSVSINWVIGGIFLAGQNFLVAFALVAQAQVMLSYPLDIMLLFVFCLSELFVAGVAGLVMARDSDDWKLKIDILLATILYMGFSSGFFNVIVQFWALRKKGPVYVAMFHPLTIVIAVIMGVLFLGDSLKLGSIEEQVAIFLHIVAHNVKNRVMICRFHRSGDTISRVVSRVCNAIIRLHPQLLKKPEPVPDNSTDQRWKWFKNCLGALDGTYIKCKVPLEDKPRYRTRKNEIATNVLGVCSQDMQFIYVLPGWEGSAADGRVLRDALLRPHGLKVPRPGYYLVDAGYTNGEGFLAPYRGQRYHLNDWRGGHQPTTPKEFFNMKHSSARNVIERCFGMLKAKWGILRDNSYYPIDSKVRIIMACCLLHNFLMREMPIDPFDNEDEVDEGTGDLAGEDGDNINVVGTSNEWTIFRDNLAQSMFDSWNATN</sequence>
<dbReference type="AlphaFoldDB" id="A0AA38U394"/>
<evidence type="ECO:0000256" key="2">
    <source>
        <dbReference type="ARBA" id="ARBA00004123"/>
    </source>
</evidence>
<dbReference type="Pfam" id="PF26138">
    <property type="entry name" value="DUF8040"/>
    <property type="match status" value="1"/>
</dbReference>
<dbReference type="InterPro" id="IPR058353">
    <property type="entry name" value="DUF8040"/>
</dbReference>
<keyword evidence="8" id="KW-0378">Hydrolase</keyword>
<dbReference type="InterPro" id="IPR037185">
    <property type="entry name" value="EmrE-like"/>
</dbReference>
<comment type="subcellular location">
    <subcellularLocation>
        <location evidence="3">Membrane</location>
        <topology evidence="3">Multi-pass membrane protein</topology>
    </subcellularLocation>
    <subcellularLocation>
        <location evidence="2">Nucleus</location>
    </subcellularLocation>
</comment>
<evidence type="ECO:0000313" key="14">
    <source>
        <dbReference type="EMBL" id="KAJ9565276.1"/>
    </source>
</evidence>
<dbReference type="GO" id="GO:0016020">
    <property type="term" value="C:membrane"/>
    <property type="evidence" value="ECO:0007669"/>
    <property type="project" value="InterPro"/>
</dbReference>
<dbReference type="Pfam" id="PF13359">
    <property type="entry name" value="DDE_Tnp_4"/>
    <property type="match status" value="1"/>
</dbReference>
<feature type="domain" description="DUF8040" evidence="13">
    <location>
        <begin position="347"/>
        <end position="391"/>
    </location>
</feature>